<dbReference type="RefSeq" id="WP_012375988.1">
    <property type="nucleotide sequence ID" value="NC_010571.1"/>
</dbReference>
<evidence type="ECO:0008006" key="3">
    <source>
        <dbReference type="Google" id="ProtNLM"/>
    </source>
</evidence>
<reference evidence="1 2" key="1">
    <citation type="journal article" date="2011" name="J. Bacteriol.">
        <title>Genome sequence of the verrucomicrobium Opitutus terrae PB90-1, an abundant inhabitant of rice paddy soil ecosystems.</title>
        <authorList>
            <person name="van Passel M.W."/>
            <person name="Kant R."/>
            <person name="Palva A."/>
            <person name="Copeland A."/>
            <person name="Lucas S."/>
            <person name="Lapidus A."/>
            <person name="Glavina del Rio T."/>
            <person name="Pitluck S."/>
            <person name="Goltsman E."/>
            <person name="Clum A."/>
            <person name="Sun H."/>
            <person name="Schmutz J."/>
            <person name="Larimer F.W."/>
            <person name="Land M.L."/>
            <person name="Hauser L."/>
            <person name="Kyrpides N."/>
            <person name="Mikhailova N."/>
            <person name="Richardson P.P."/>
            <person name="Janssen P.H."/>
            <person name="de Vos W.M."/>
            <person name="Smidt H."/>
        </authorList>
    </citation>
    <scope>NUCLEOTIDE SEQUENCE [LARGE SCALE GENOMIC DNA]</scope>
    <source>
        <strain evidence="2">DSM 11246 / JCM 15787 / PB90-1</strain>
    </source>
</reference>
<dbReference type="HOGENOM" id="CLU_074296_0_0_0"/>
<evidence type="ECO:0000313" key="1">
    <source>
        <dbReference type="EMBL" id="ACB76459.1"/>
    </source>
</evidence>
<dbReference type="InterPro" id="IPR027365">
    <property type="entry name" value="GNAT_acetyltra_YdfB-like"/>
</dbReference>
<dbReference type="EMBL" id="CP001032">
    <property type="protein sequence ID" value="ACB76459.1"/>
    <property type="molecule type" value="Genomic_DNA"/>
</dbReference>
<dbReference type="eggNOG" id="COG1670">
    <property type="taxonomic scope" value="Bacteria"/>
</dbReference>
<sequence length="292" mass="32110">MMIPLPTKAYSLALERLRTLPFNTSFAEAVLTGSARGFAYADDPERPAAFVVGIPAGMTLLFGESGNAGFVRAVYDYVTSADGARRRMELLQAWPDAWEHRIRDWMTGRIVSGHEVEAAKLTPAQAMTAHPGKIVEWVRLNYTLDVAQFRSRPRKPLPAMCRIARVGPEGFDVKGSTVPHEFWDSAEEFVRRGIGYAVWRDEQIASLAFSAFVVAGQVEVGIETRSGDRGLGLATHACAALIEHCLAKEIEPLWSCRQGNRGSEATARTLGFVETQQIPYFALPQSTAPAQK</sequence>
<dbReference type="AlphaFoldDB" id="B1ZN07"/>
<proteinExistence type="predicted"/>
<dbReference type="STRING" id="452637.Oter_3179"/>
<organism evidence="1 2">
    <name type="scientific">Opitutus terrae (strain DSM 11246 / JCM 15787 / PB90-1)</name>
    <dbReference type="NCBI Taxonomy" id="452637"/>
    <lineage>
        <taxon>Bacteria</taxon>
        <taxon>Pseudomonadati</taxon>
        <taxon>Verrucomicrobiota</taxon>
        <taxon>Opitutia</taxon>
        <taxon>Opitutales</taxon>
        <taxon>Opitutaceae</taxon>
        <taxon>Opitutus</taxon>
    </lineage>
</organism>
<accession>B1ZN07</accession>
<dbReference type="Proteomes" id="UP000007013">
    <property type="component" value="Chromosome"/>
</dbReference>
<evidence type="ECO:0000313" key="2">
    <source>
        <dbReference type="Proteomes" id="UP000007013"/>
    </source>
</evidence>
<dbReference type="SUPFAM" id="SSF55729">
    <property type="entry name" value="Acyl-CoA N-acyltransferases (Nat)"/>
    <property type="match status" value="1"/>
</dbReference>
<dbReference type="PANTHER" id="PTHR31143">
    <property type="match status" value="1"/>
</dbReference>
<dbReference type="OrthoDB" id="1120671at2"/>
<dbReference type="KEGG" id="ote:Oter_3179"/>
<name>B1ZN07_OPITP</name>
<protein>
    <recommendedName>
        <fullName evidence="3">GCN5-related N-acetyltransferase</fullName>
    </recommendedName>
</protein>
<keyword evidence="2" id="KW-1185">Reference proteome</keyword>
<gene>
    <name evidence="1" type="ordered locus">Oter_3179</name>
</gene>
<dbReference type="InterPro" id="IPR016181">
    <property type="entry name" value="Acyl_CoA_acyltransferase"/>
</dbReference>
<dbReference type="PANTHER" id="PTHR31143:SF2">
    <property type="entry name" value="FR47-LIKE DOMAIN-CONTAINING PROTEIN-RELATED"/>
    <property type="match status" value="1"/>
</dbReference>
<dbReference type="Pfam" id="PF12746">
    <property type="entry name" value="GNAT_acetyltran"/>
    <property type="match status" value="1"/>
</dbReference>
<dbReference type="Gene3D" id="3.40.630.30">
    <property type="match status" value="1"/>
</dbReference>